<reference evidence="2 3" key="1">
    <citation type="submission" date="2018-02" db="EMBL/GenBank/DDBJ databases">
        <title>Complete genome sequence of Streptomyces dengpaensis, the producer of angucyclines.</title>
        <authorList>
            <person name="Yumei L."/>
        </authorList>
    </citation>
    <scope>NUCLEOTIDE SEQUENCE [LARGE SCALE GENOMIC DNA]</scope>
    <source>
        <strain evidence="2 3">XZHG99</strain>
    </source>
</reference>
<proteinExistence type="predicted"/>
<keyword evidence="3" id="KW-1185">Reference proteome</keyword>
<organism evidence="2 3">
    <name type="scientific">Streptomyces dengpaensis</name>
    <dbReference type="NCBI Taxonomy" id="2049881"/>
    <lineage>
        <taxon>Bacteria</taxon>
        <taxon>Bacillati</taxon>
        <taxon>Actinomycetota</taxon>
        <taxon>Actinomycetes</taxon>
        <taxon>Kitasatosporales</taxon>
        <taxon>Streptomycetaceae</taxon>
        <taxon>Streptomyces</taxon>
    </lineage>
</organism>
<dbReference type="Proteomes" id="UP000238413">
    <property type="component" value="Chromosome"/>
</dbReference>
<evidence type="ECO:0000256" key="1">
    <source>
        <dbReference type="SAM" id="MobiDB-lite"/>
    </source>
</evidence>
<feature type="region of interest" description="Disordered" evidence="1">
    <location>
        <begin position="1"/>
        <end position="25"/>
    </location>
</feature>
<name>A0ABM6SYM4_9ACTN</name>
<dbReference type="EMBL" id="CP026652">
    <property type="protein sequence ID" value="AVH59720.1"/>
    <property type="molecule type" value="Genomic_DNA"/>
</dbReference>
<sequence length="86" mass="9913">MTSREHITASAGDPAPRRTYPEQTGYVSPTVRQYAETQARLAAEAAEDRYRVPETREQLLAMKSAEQVRTYEQHREVYDRLMGHTT</sequence>
<gene>
    <name evidence="2" type="ORF">C4B68_32650</name>
</gene>
<evidence type="ECO:0000313" key="3">
    <source>
        <dbReference type="Proteomes" id="UP000238413"/>
    </source>
</evidence>
<dbReference type="RefSeq" id="WP_099500105.1">
    <property type="nucleotide sequence ID" value="NZ_CP026652.1"/>
</dbReference>
<accession>A0ABM6SYM4</accession>
<protein>
    <submittedName>
        <fullName evidence="2">Uncharacterized protein</fullName>
    </submittedName>
</protein>
<evidence type="ECO:0000313" key="2">
    <source>
        <dbReference type="EMBL" id="AVH59720.1"/>
    </source>
</evidence>